<organism evidence="1">
    <name type="scientific">Neobacillus citreus</name>
    <dbReference type="NCBI Taxonomy" id="2833578"/>
    <lineage>
        <taxon>Bacteria</taxon>
        <taxon>Bacillati</taxon>
        <taxon>Bacillota</taxon>
        <taxon>Bacilli</taxon>
        <taxon>Bacillales</taxon>
        <taxon>Bacillaceae</taxon>
        <taxon>Neobacillus</taxon>
    </lineage>
</organism>
<evidence type="ECO:0000313" key="1">
    <source>
        <dbReference type="EMBL" id="MBS4187706.1"/>
    </source>
</evidence>
<sequence>MTFVLKRYYMKELERESYEKQVLEIMPELGEGVFKLDDFEIRNLVEQIIKNQQHVLCN</sequence>
<dbReference type="EMBL" id="JAGYPE010000009">
    <property type="protein sequence ID" value="MBS4187706.1"/>
    <property type="molecule type" value="Genomic_DNA"/>
</dbReference>
<evidence type="ECO:0000313" key="3">
    <source>
        <dbReference type="Proteomes" id="UP000677265"/>
    </source>
</evidence>
<protein>
    <submittedName>
        <fullName evidence="1">Uncharacterized protein</fullName>
    </submittedName>
</protein>
<keyword evidence="3" id="KW-1185">Reference proteome</keyword>
<name>A0A942TA09_9BACI</name>
<dbReference type="RefSeq" id="WP_213147540.1">
    <property type="nucleotide sequence ID" value="NZ_JAGYPE020000058.1"/>
</dbReference>
<dbReference type="EMBL" id="JAGYPE020000058">
    <property type="protein sequence ID" value="MCH6268520.1"/>
    <property type="molecule type" value="Genomic_DNA"/>
</dbReference>
<evidence type="ECO:0000313" key="2">
    <source>
        <dbReference type="EMBL" id="MCH6268520.1"/>
    </source>
</evidence>
<gene>
    <name evidence="2" type="ORF">KHB02_023585</name>
    <name evidence="1" type="ORF">KHB02_40740</name>
</gene>
<reference evidence="1" key="1">
    <citation type="submission" date="2021-05" db="EMBL/GenBank/DDBJ databases">
        <title>Novel Bacillus species.</title>
        <authorList>
            <person name="Liu G."/>
        </authorList>
    </citation>
    <scope>NUCLEOTIDE SEQUENCE</scope>
    <source>
        <strain evidence="1 3">FJAT-50051</strain>
    </source>
</reference>
<accession>A0A942TA09</accession>
<comment type="caution">
    <text evidence="1">The sequence shown here is derived from an EMBL/GenBank/DDBJ whole genome shotgun (WGS) entry which is preliminary data.</text>
</comment>
<dbReference type="Proteomes" id="UP000677265">
    <property type="component" value="Unassembled WGS sequence"/>
</dbReference>
<proteinExistence type="predicted"/>
<dbReference type="AlphaFoldDB" id="A0A942TA09"/>